<sequence length="207" mass="23245">MEEWSDFDNVQSVSRPYNTIGEMGAVTPNLLQEQSVVDHSLDAASDGPQFQQENALDDNSITSSEDHSYTDINDEYSGIQNGDANVQVNTSKEPHDHLTYGITSGTTVFFPNDRITHDKTRNVYARTVVVGHESDDYNMASIATVHTSTHYAVYNFNHINVLRTSDFIEKPLSTFDTYGLRIGRTHLQHADGEQSFIGSYKLQYKLS</sequence>
<keyword evidence="3" id="KW-1185">Reference proteome</keyword>
<dbReference type="EMBL" id="JAIWYP010000015">
    <property type="protein sequence ID" value="KAH3704844.1"/>
    <property type="molecule type" value="Genomic_DNA"/>
</dbReference>
<evidence type="ECO:0000313" key="2">
    <source>
        <dbReference type="EMBL" id="KAH3704844.1"/>
    </source>
</evidence>
<feature type="compositionally biased region" description="Polar residues" evidence="1">
    <location>
        <begin position="48"/>
        <end position="63"/>
    </location>
</feature>
<dbReference type="Proteomes" id="UP000828390">
    <property type="component" value="Unassembled WGS sequence"/>
</dbReference>
<feature type="region of interest" description="Disordered" evidence="1">
    <location>
        <begin position="44"/>
        <end position="68"/>
    </location>
</feature>
<accession>A0A9D3YU10</accession>
<evidence type="ECO:0000313" key="3">
    <source>
        <dbReference type="Proteomes" id="UP000828390"/>
    </source>
</evidence>
<name>A0A9D3YU10_DREPO</name>
<reference evidence="2" key="2">
    <citation type="submission" date="2020-11" db="EMBL/GenBank/DDBJ databases">
        <authorList>
            <person name="McCartney M.A."/>
            <person name="Auch B."/>
            <person name="Kono T."/>
            <person name="Mallez S."/>
            <person name="Becker A."/>
            <person name="Gohl D.M."/>
            <person name="Silverstein K.A.T."/>
            <person name="Koren S."/>
            <person name="Bechman K.B."/>
            <person name="Herman A."/>
            <person name="Abrahante J.E."/>
            <person name="Garbe J."/>
        </authorList>
    </citation>
    <scope>NUCLEOTIDE SEQUENCE</scope>
    <source>
        <strain evidence="2">Duluth1</strain>
        <tissue evidence="2">Whole animal</tissue>
    </source>
</reference>
<evidence type="ECO:0000256" key="1">
    <source>
        <dbReference type="SAM" id="MobiDB-lite"/>
    </source>
</evidence>
<protein>
    <submittedName>
        <fullName evidence="2">Uncharacterized protein</fullName>
    </submittedName>
</protein>
<reference evidence="2" key="1">
    <citation type="journal article" date="2019" name="bioRxiv">
        <title>The Genome of the Zebra Mussel, Dreissena polymorpha: A Resource for Invasive Species Research.</title>
        <authorList>
            <person name="McCartney M.A."/>
            <person name="Auch B."/>
            <person name="Kono T."/>
            <person name="Mallez S."/>
            <person name="Zhang Y."/>
            <person name="Obille A."/>
            <person name="Becker A."/>
            <person name="Abrahante J.E."/>
            <person name="Garbe J."/>
            <person name="Badalamenti J.P."/>
            <person name="Herman A."/>
            <person name="Mangelson H."/>
            <person name="Liachko I."/>
            <person name="Sullivan S."/>
            <person name="Sone E.D."/>
            <person name="Koren S."/>
            <person name="Silverstein K.A.T."/>
            <person name="Beckman K.B."/>
            <person name="Gohl D.M."/>
        </authorList>
    </citation>
    <scope>NUCLEOTIDE SEQUENCE</scope>
    <source>
        <strain evidence="2">Duluth1</strain>
        <tissue evidence="2">Whole animal</tissue>
    </source>
</reference>
<gene>
    <name evidence="2" type="ORF">DPMN_079905</name>
</gene>
<proteinExistence type="predicted"/>
<organism evidence="2 3">
    <name type="scientific">Dreissena polymorpha</name>
    <name type="common">Zebra mussel</name>
    <name type="synonym">Mytilus polymorpha</name>
    <dbReference type="NCBI Taxonomy" id="45954"/>
    <lineage>
        <taxon>Eukaryota</taxon>
        <taxon>Metazoa</taxon>
        <taxon>Spiralia</taxon>
        <taxon>Lophotrochozoa</taxon>
        <taxon>Mollusca</taxon>
        <taxon>Bivalvia</taxon>
        <taxon>Autobranchia</taxon>
        <taxon>Heteroconchia</taxon>
        <taxon>Euheterodonta</taxon>
        <taxon>Imparidentia</taxon>
        <taxon>Neoheterodontei</taxon>
        <taxon>Myida</taxon>
        <taxon>Dreissenoidea</taxon>
        <taxon>Dreissenidae</taxon>
        <taxon>Dreissena</taxon>
    </lineage>
</organism>
<dbReference type="AlphaFoldDB" id="A0A9D3YU10"/>
<comment type="caution">
    <text evidence="2">The sequence shown here is derived from an EMBL/GenBank/DDBJ whole genome shotgun (WGS) entry which is preliminary data.</text>
</comment>